<evidence type="ECO:0000313" key="1">
    <source>
        <dbReference type="EMBL" id="TQL85967.1"/>
    </source>
</evidence>
<dbReference type="Proteomes" id="UP000317209">
    <property type="component" value="Unassembled WGS sequence"/>
</dbReference>
<protein>
    <submittedName>
        <fullName evidence="1">Uncharacterized protein</fullName>
    </submittedName>
</protein>
<proteinExistence type="predicted"/>
<comment type="caution">
    <text evidence="1">The sequence shown here is derived from an EMBL/GenBank/DDBJ whole genome shotgun (WGS) entry which is preliminary data.</text>
</comment>
<keyword evidence="2" id="KW-1185">Reference proteome</keyword>
<dbReference type="EMBL" id="VFOX01000001">
    <property type="protein sequence ID" value="TQL85967.1"/>
    <property type="molecule type" value="Genomic_DNA"/>
</dbReference>
<name>A0A543BMA8_9MICO</name>
<gene>
    <name evidence="1" type="ORF">FB560_1604</name>
</gene>
<dbReference type="AlphaFoldDB" id="A0A543BMA8"/>
<dbReference type="RefSeq" id="WP_141871870.1">
    <property type="nucleotide sequence ID" value="NZ_VFOX01000001.1"/>
</dbReference>
<evidence type="ECO:0000313" key="2">
    <source>
        <dbReference type="Proteomes" id="UP000317209"/>
    </source>
</evidence>
<reference evidence="1 2" key="1">
    <citation type="submission" date="2019-06" db="EMBL/GenBank/DDBJ databases">
        <title>Sequencing the genomes of 1000 actinobacteria strains.</title>
        <authorList>
            <person name="Klenk H.-P."/>
        </authorList>
    </citation>
    <scope>NUCLEOTIDE SEQUENCE [LARGE SCALE GENOMIC DNA]</scope>
    <source>
        <strain evidence="1 2">DSM 20169</strain>
    </source>
</reference>
<sequence>MVDLRARRHGAGATTGVNLVVMAYADRIEVDSDGAITAHHLDVRVHPADRRAPGETDLALVPHTHGAQRVGYESSARYTADQFGAIESAAGNNVVVLLDERGRPIGAAYGVKADLLIADGDMVVNTKALAATALSVDVDAAGNDIRVQIRKSVAAAEAAKKLADQRNPRFTAYTKQEALSSEG</sequence>
<accession>A0A543BMA8</accession>
<organism evidence="1 2">
    <name type="scientific">Microbacterium saperdae</name>
    <dbReference type="NCBI Taxonomy" id="69368"/>
    <lineage>
        <taxon>Bacteria</taxon>
        <taxon>Bacillati</taxon>
        <taxon>Actinomycetota</taxon>
        <taxon>Actinomycetes</taxon>
        <taxon>Micrococcales</taxon>
        <taxon>Microbacteriaceae</taxon>
        <taxon>Microbacterium</taxon>
    </lineage>
</organism>
<dbReference type="OrthoDB" id="5071969at2"/>